<gene>
    <name evidence="2" type="ORF">TrRE_jg6783</name>
</gene>
<feature type="compositionally biased region" description="Acidic residues" evidence="1">
    <location>
        <begin position="1"/>
        <end position="28"/>
    </location>
</feature>
<dbReference type="OrthoDB" id="200660at2759"/>
<feature type="compositionally biased region" description="Acidic residues" evidence="1">
    <location>
        <begin position="201"/>
        <end position="212"/>
    </location>
</feature>
<feature type="region of interest" description="Disordered" evidence="1">
    <location>
        <begin position="193"/>
        <end position="212"/>
    </location>
</feature>
<feature type="non-terminal residue" evidence="2">
    <location>
        <position position="1"/>
    </location>
</feature>
<organism evidence="2 3">
    <name type="scientific">Triparma retinervis</name>
    <dbReference type="NCBI Taxonomy" id="2557542"/>
    <lineage>
        <taxon>Eukaryota</taxon>
        <taxon>Sar</taxon>
        <taxon>Stramenopiles</taxon>
        <taxon>Ochrophyta</taxon>
        <taxon>Bolidophyceae</taxon>
        <taxon>Parmales</taxon>
        <taxon>Triparmaceae</taxon>
        <taxon>Triparma</taxon>
    </lineage>
</organism>
<comment type="caution">
    <text evidence="2">The sequence shown here is derived from an EMBL/GenBank/DDBJ whole genome shotgun (WGS) entry which is preliminary data.</text>
</comment>
<protein>
    <submittedName>
        <fullName evidence="2">Uncharacterized protein</fullName>
    </submittedName>
</protein>
<feature type="compositionally biased region" description="Basic and acidic residues" evidence="1">
    <location>
        <begin position="29"/>
        <end position="43"/>
    </location>
</feature>
<dbReference type="Gene3D" id="2.30.30.140">
    <property type="match status" value="1"/>
</dbReference>
<evidence type="ECO:0000256" key="1">
    <source>
        <dbReference type="SAM" id="MobiDB-lite"/>
    </source>
</evidence>
<sequence length="212" mass="24694">EEEEEEEEEKIADQEEESTSGSDEEIVEEEKKEEHSEEVKGVEQVEEEEKGFSESDVGRRVRVIWDVDEAYEGNVDMFNRENGQAHVLYDDGDEEWLNPKDPDTNYEFLSAKKLKVKIVREVEDPRVVEEVPDQKQESSMRRRSTTASVETFEVEKYMHTLPNGEGVVELFLDQDTNKLYNMDMQQTFFGRLDPATGEVDRDCEDSDEDSFD</sequence>
<dbReference type="EMBL" id="BRXZ01008144">
    <property type="protein sequence ID" value="GMI22175.1"/>
    <property type="molecule type" value="Genomic_DNA"/>
</dbReference>
<accession>A0A9W7FXS5</accession>
<reference evidence="2" key="1">
    <citation type="submission" date="2022-07" db="EMBL/GenBank/DDBJ databases">
        <title>Genome analysis of Parmales, a sister group of diatoms, reveals the evolutionary specialization of diatoms from phago-mixotrophs to photoautotrophs.</title>
        <authorList>
            <person name="Ban H."/>
            <person name="Sato S."/>
            <person name="Yoshikawa S."/>
            <person name="Kazumasa Y."/>
            <person name="Nakamura Y."/>
            <person name="Ichinomiya M."/>
            <person name="Saitoh K."/>
            <person name="Sato N."/>
            <person name="Blanc-Mathieu R."/>
            <person name="Endo H."/>
            <person name="Kuwata A."/>
            <person name="Ogata H."/>
        </authorList>
    </citation>
    <scope>NUCLEOTIDE SEQUENCE</scope>
</reference>
<name>A0A9W7FXS5_9STRA</name>
<proteinExistence type="predicted"/>
<dbReference type="AlphaFoldDB" id="A0A9W7FXS5"/>
<keyword evidence="3" id="KW-1185">Reference proteome</keyword>
<evidence type="ECO:0000313" key="2">
    <source>
        <dbReference type="EMBL" id="GMI22175.1"/>
    </source>
</evidence>
<dbReference type="Proteomes" id="UP001165082">
    <property type="component" value="Unassembled WGS sequence"/>
</dbReference>
<evidence type="ECO:0000313" key="3">
    <source>
        <dbReference type="Proteomes" id="UP001165082"/>
    </source>
</evidence>
<feature type="region of interest" description="Disordered" evidence="1">
    <location>
        <begin position="1"/>
        <end position="56"/>
    </location>
</feature>
<dbReference type="CDD" id="cd20404">
    <property type="entry name" value="Tudor_Agenet_AtEML-like"/>
    <property type="match status" value="1"/>
</dbReference>